<feature type="compositionally biased region" description="Low complexity" evidence="1">
    <location>
        <begin position="654"/>
        <end position="675"/>
    </location>
</feature>
<reference evidence="4" key="1">
    <citation type="submission" date="2024-04" db="EMBL/GenBank/DDBJ databases">
        <title>Salinicola lusitanus LLJ914,a marine bacterium isolated from the Okinawa Trough.</title>
        <authorList>
            <person name="Li J."/>
        </authorList>
    </citation>
    <scope>NUCLEOTIDE SEQUENCE [LARGE SCALE GENOMIC DNA]</scope>
</reference>
<dbReference type="Pfam" id="PF08385">
    <property type="entry name" value="DHC_N1"/>
    <property type="match status" value="3"/>
</dbReference>
<protein>
    <recommendedName>
        <fullName evidence="2">Dynein heavy chain tail domain-containing protein</fullName>
    </recommendedName>
</protein>
<keyword evidence="4" id="KW-1185">Reference proteome</keyword>
<gene>
    <name evidence="3" type="ORF">WMY93_010394</name>
</gene>
<dbReference type="GO" id="GO:0051959">
    <property type="term" value="F:dynein light intermediate chain binding"/>
    <property type="evidence" value="ECO:0007669"/>
    <property type="project" value="InterPro"/>
</dbReference>
<comment type="caution">
    <text evidence="3">The sequence shown here is derived from an EMBL/GenBank/DDBJ whole genome shotgun (WGS) entry which is preliminary data.</text>
</comment>
<dbReference type="GO" id="GO:0005858">
    <property type="term" value="C:axonemal dynein complex"/>
    <property type="evidence" value="ECO:0007669"/>
    <property type="project" value="TreeGrafter"/>
</dbReference>
<proteinExistence type="predicted"/>
<dbReference type="GO" id="GO:0045505">
    <property type="term" value="F:dynein intermediate chain binding"/>
    <property type="evidence" value="ECO:0007669"/>
    <property type="project" value="InterPro"/>
</dbReference>
<sequence>MEIPYNQCPSVPGHECRAAMEDTHEDPRLLFLQDHVLRALKLKPERWSKCVSGEENRTLLLDFLDKSDPKTLLVTLTAAGALQPVDTITASSKSKAVYFVKRRQTALKAESMKESLVYGELSYAPLEHFSALVEQVLVPLLSNSRNHTDWPHVVSQDIRRHLHSLQSSVFGVCGSVQGKTLLPPPDGAERLDQAVPQEYNSVKTVDKSLIHSLESSVIGWIHQVHAVLNRDSSEELLRGSHPTPQTELLFWDSRRADLECIYSQLTSTRAQKMAAVLEAVQSSYTDSFNSLRRDVLQALEEAWDVCAHLKPLQRLLQDLEEAEFPQVKGHMAPLMHTVCLLWARSRFYCRPARIIVLLQEMCNLLLQQEVVLTAVDLFKLEKLEMGGVKGHILSQHIQTLHQNFVELYKNFTEKSSSCLDLSNTEFDADVRHFKLQVEDTDRRLGAVFCQAFDSAPALEHAFKSSPLLITVLQTFYSSQSSTLEPPTSTHHSPPNLLLITVPPHTSPPNSTFLTFYSSQSTSLITVLPYSSQFLFSLQTFYSSQSSKLLMLAEVSGVHSAPPIIGSTTPNRWKWIRDVILARHGSNPTFPWPQESMARRGKPLLSRQTTSKSTRPQACVTGRTVSRSETGETVPVKSAQNRTLFARHSSKPSTHHSPPNSYSSQSSKPSTHHSPPNLLLITVLQRSHHSPPNLLTQSSKPLLITVLLTSYSSQSSKPSTHHSLQTFYSSQSSNLLLITVSRPDAPLGSFCVAPGTCCSCPHLLLCPGPVLSANLCLPRSVPLPTRSCPLSCPPYPLFIFLSAPYPLSCPLPVPAPCCRCPRSHLRCPASLFLLSCLTLSTPCLPTAAAPTVSAACSLPAVCPMSCQPAHCPARCHCLQCLLTSQNANIKSCLLSYPHRCLLPACCPVRCSVRSCPLSVRSLPAVLPAVLSARCPLSCPLPARFSARPCCCPVRSGPLFCHPLSCLPARCPVRSLPAPYCCPVLLPTRCPVTPCRCPVLPVRCHVCSLLAVLSAPYPLSCSSACPLPLSCLLLPLSCPSLFAVTVCSLFAHSWSPVNKNMPAVSGGLRWVQELKRRIQGPFSMSDSCPAPGVCAEEVKYLQSGQTEAIPEAASQLYCSRDRLWKYVINLELITKHYNKVMCSVLEVELPLIQTQIQVLDSEISKAEEELHWNSEDVWPYIQNLRDQVCELDSRLQRSKENVEEIQRSTGVWSSPVFERREGRTDTLLGLDEQHERVQRFYSLVQSSGDKIHFLIKSNRELLRAEPASEAWRAYLDYIDDMIIDGFFNSIQASLHFLLDNTDQNISSPLLELQLELRVPELVFSPSVEGGAGDSVQEKVDALVTDVFRMSSLVPRVAQHCSAPHYQADMEDMADLQDLRAQLSSRVQSAVAACCQYRNSLEPYAYLYVEDRREFMRQFLLYGHVLSSHEMEMYADSSVPESPPTLDSFREQVDG</sequence>
<accession>A0AAW0P7A9</accession>
<dbReference type="InterPro" id="IPR026983">
    <property type="entry name" value="DHC"/>
</dbReference>
<organism evidence="3 4">
    <name type="scientific">Mugilogobius chulae</name>
    <name type="common">yellowstripe goby</name>
    <dbReference type="NCBI Taxonomy" id="88201"/>
    <lineage>
        <taxon>Eukaryota</taxon>
        <taxon>Metazoa</taxon>
        <taxon>Chordata</taxon>
        <taxon>Craniata</taxon>
        <taxon>Vertebrata</taxon>
        <taxon>Euteleostomi</taxon>
        <taxon>Actinopterygii</taxon>
        <taxon>Neopterygii</taxon>
        <taxon>Teleostei</taxon>
        <taxon>Neoteleostei</taxon>
        <taxon>Acanthomorphata</taxon>
        <taxon>Gobiaria</taxon>
        <taxon>Gobiiformes</taxon>
        <taxon>Gobioidei</taxon>
        <taxon>Gobiidae</taxon>
        <taxon>Gobionellinae</taxon>
        <taxon>Mugilogobius</taxon>
    </lineage>
</organism>
<dbReference type="Proteomes" id="UP001460270">
    <property type="component" value="Unassembled WGS sequence"/>
</dbReference>
<feature type="region of interest" description="Disordered" evidence="1">
    <location>
        <begin position="586"/>
        <end position="675"/>
    </location>
</feature>
<name>A0AAW0P7A9_9GOBI</name>
<dbReference type="PANTHER" id="PTHR46532">
    <property type="entry name" value="MALE FERTILITY FACTOR KL5"/>
    <property type="match status" value="1"/>
</dbReference>
<evidence type="ECO:0000313" key="3">
    <source>
        <dbReference type="EMBL" id="KAK7919110.1"/>
    </source>
</evidence>
<feature type="region of interest" description="Disordered" evidence="1">
    <location>
        <begin position="1433"/>
        <end position="1452"/>
    </location>
</feature>
<feature type="domain" description="Dynein heavy chain tail" evidence="2">
    <location>
        <begin position="369"/>
        <end position="463"/>
    </location>
</feature>
<feature type="domain" description="Dynein heavy chain tail" evidence="2">
    <location>
        <begin position="1094"/>
        <end position="1178"/>
    </location>
</feature>
<evidence type="ECO:0000313" key="4">
    <source>
        <dbReference type="Proteomes" id="UP001460270"/>
    </source>
</evidence>
<dbReference type="EMBL" id="JBBPFD010000007">
    <property type="protein sequence ID" value="KAK7919110.1"/>
    <property type="molecule type" value="Genomic_DNA"/>
</dbReference>
<dbReference type="PANTHER" id="PTHR46532:SF11">
    <property type="entry name" value="DYNEIN AXONEMAL HEAVY CHAIN 12"/>
    <property type="match status" value="1"/>
</dbReference>
<feature type="compositionally biased region" description="Polar residues" evidence="1">
    <location>
        <begin position="605"/>
        <end position="615"/>
    </location>
</feature>
<dbReference type="GO" id="GO:0007018">
    <property type="term" value="P:microtubule-based movement"/>
    <property type="evidence" value="ECO:0007669"/>
    <property type="project" value="InterPro"/>
</dbReference>
<feature type="domain" description="Dynein heavy chain tail" evidence="2">
    <location>
        <begin position="210"/>
        <end position="368"/>
    </location>
</feature>
<evidence type="ECO:0000256" key="1">
    <source>
        <dbReference type="SAM" id="MobiDB-lite"/>
    </source>
</evidence>
<evidence type="ECO:0000259" key="2">
    <source>
        <dbReference type="Pfam" id="PF08385"/>
    </source>
</evidence>
<dbReference type="InterPro" id="IPR013594">
    <property type="entry name" value="Dynein_heavy_tail"/>
</dbReference>